<dbReference type="Proteomes" id="UP000252355">
    <property type="component" value="Unassembled WGS sequence"/>
</dbReference>
<dbReference type="InterPro" id="IPR007197">
    <property type="entry name" value="rSAM"/>
</dbReference>
<dbReference type="SFLD" id="SFLDS00029">
    <property type="entry name" value="Radical_SAM"/>
    <property type="match status" value="1"/>
</dbReference>
<feature type="domain" description="Radical SAM core" evidence="5">
    <location>
        <begin position="22"/>
        <end position="247"/>
    </location>
</feature>
<dbReference type="PANTHER" id="PTHR11228:SF7">
    <property type="entry name" value="PQQA PEPTIDE CYCLASE"/>
    <property type="match status" value="1"/>
</dbReference>
<keyword evidence="3" id="KW-0408">Iron</keyword>
<gene>
    <name evidence="6" type="ORF">OZSIB_2506</name>
</gene>
<organism evidence="6 7">
    <name type="scientific">Candidatus Ozemobacter sibiricus</name>
    <dbReference type="NCBI Taxonomy" id="2268124"/>
    <lineage>
        <taxon>Bacteria</taxon>
        <taxon>Candidatus Ozemobacteria</taxon>
        <taxon>Candidatus Ozemobacterales</taxon>
        <taxon>Candidatus Ozemobacteraceae</taxon>
        <taxon>Candidatus Ozemobacter</taxon>
    </lineage>
</organism>
<dbReference type="InterPro" id="IPR013785">
    <property type="entry name" value="Aldolase_TIM"/>
</dbReference>
<protein>
    <submittedName>
        <fullName evidence="6">Radical SAM domain heme biosynthesis protein</fullName>
    </submittedName>
</protein>
<dbReference type="PANTHER" id="PTHR11228">
    <property type="entry name" value="RADICAL SAM DOMAIN PROTEIN"/>
    <property type="match status" value="1"/>
</dbReference>
<dbReference type="GO" id="GO:0006783">
    <property type="term" value="P:heme biosynthetic process"/>
    <property type="evidence" value="ECO:0007669"/>
    <property type="project" value="TreeGrafter"/>
</dbReference>
<name>A0A367ZTU8_9BACT</name>
<dbReference type="InterPro" id="IPR050377">
    <property type="entry name" value="Radical_SAM_PqqE_MftC-like"/>
</dbReference>
<dbReference type="CDD" id="cd01335">
    <property type="entry name" value="Radical_SAM"/>
    <property type="match status" value="1"/>
</dbReference>
<evidence type="ECO:0000256" key="1">
    <source>
        <dbReference type="ARBA" id="ARBA00022691"/>
    </source>
</evidence>
<sequence length="341" mass="39917">MLETLARELHYQYRCLRLGWGFLTKRFIHCNLQVTYRCNFACQICDFWKTPPDPADELTLDEVRVIGEKLHRLGTLIISLAGGEPLIRRDLFDIIRILNDWHHFPILITNGWFVEETVAKEILRAGLQEISVSLDYADPARHDAQRGRPGSWERAVRALELLNRHRPDRRHRVHMITVLMDDNLDEIEPLIKLARDLGVTYMVNLYSWNRGTKTRRLPTAPVTARLLALKRRYPEFITLTTYLEHLDEAIAEGGIGQCQTGRLLLNIDPRGQVARCTETLDQPVGNILTDDIMDLRARLRRVQRRRPCSQCWTSCRGFAESMYRPPRWRQFVEFYHSVKPH</sequence>
<dbReference type="GO" id="GO:0003824">
    <property type="term" value="F:catalytic activity"/>
    <property type="evidence" value="ECO:0007669"/>
    <property type="project" value="InterPro"/>
</dbReference>
<comment type="caution">
    <text evidence="6">The sequence shown here is derived from an EMBL/GenBank/DDBJ whole genome shotgun (WGS) entry which is preliminary data.</text>
</comment>
<evidence type="ECO:0000259" key="5">
    <source>
        <dbReference type="PROSITE" id="PS51918"/>
    </source>
</evidence>
<dbReference type="Pfam" id="PF04055">
    <property type="entry name" value="Radical_SAM"/>
    <property type="match status" value="1"/>
</dbReference>
<evidence type="ECO:0000256" key="4">
    <source>
        <dbReference type="ARBA" id="ARBA00023014"/>
    </source>
</evidence>
<dbReference type="GO" id="GO:0051536">
    <property type="term" value="F:iron-sulfur cluster binding"/>
    <property type="evidence" value="ECO:0007669"/>
    <property type="project" value="UniProtKB-KW"/>
</dbReference>
<evidence type="ECO:0000256" key="3">
    <source>
        <dbReference type="ARBA" id="ARBA00023004"/>
    </source>
</evidence>
<evidence type="ECO:0000313" key="7">
    <source>
        <dbReference type="Proteomes" id="UP000252355"/>
    </source>
</evidence>
<dbReference type="SFLD" id="SFLDG01067">
    <property type="entry name" value="SPASM/twitch_domain_containing"/>
    <property type="match status" value="1"/>
</dbReference>
<keyword evidence="2" id="KW-0479">Metal-binding</keyword>
<dbReference type="SUPFAM" id="SSF102114">
    <property type="entry name" value="Radical SAM enzymes"/>
    <property type="match status" value="1"/>
</dbReference>
<dbReference type="SMART" id="SM00729">
    <property type="entry name" value="Elp3"/>
    <property type="match status" value="1"/>
</dbReference>
<reference evidence="6 7" key="1">
    <citation type="submission" date="2018-05" db="EMBL/GenBank/DDBJ databases">
        <title>A metagenomic window into the 2 km-deep terrestrial subsurface aquifer revealed taxonomically and functionally diverse microbial community comprising novel uncultured bacterial lineages.</title>
        <authorList>
            <person name="Kadnikov V.V."/>
            <person name="Mardanov A.V."/>
            <person name="Beletsky A.V."/>
            <person name="Banks D."/>
            <person name="Pimenov N.V."/>
            <person name="Frank Y.A."/>
            <person name="Karnachuk O.V."/>
            <person name="Ravin N.V."/>
        </authorList>
    </citation>
    <scope>NUCLEOTIDE SEQUENCE [LARGE SCALE GENOMIC DNA]</scope>
    <source>
        <strain evidence="6">BY5</strain>
    </source>
</reference>
<dbReference type="AlphaFoldDB" id="A0A367ZTU8"/>
<dbReference type="SFLD" id="SFLDG01386">
    <property type="entry name" value="main_SPASM_domain-containing"/>
    <property type="match status" value="1"/>
</dbReference>
<dbReference type="Gene3D" id="3.20.20.70">
    <property type="entry name" value="Aldolase class I"/>
    <property type="match status" value="1"/>
</dbReference>
<keyword evidence="4" id="KW-0411">Iron-sulfur</keyword>
<keyword evidence="1" id="KW-0949">S-adenosyl-L-methionine</keyword>
<dbReference type="EMBL" id="QOQW01000003">
    <property type="protein sequence ID" value="RCK81129.1"/>
    <property type="molecule type" value="Genomic_DNA"/>
</dbReference>
<dbReference type="GO" id="GO:0046872">
    <property type="term" value="F:metal ion binding"/>
    <property type="evidence" value="ECO:0007669"/>
    <property type="project" value="UniProtKB-KW"/>
</dbReference>
<dbReference type="InterPro" id="IPR058240">
    <property type="entry name" value="rSAM_sf"/>
</dbReference>
<proteinExistence type="predicted"/>
<dbReference type="InterPro" id="IPR006638">
    <property type="entry name" value="Elp3/MiaA/NifB-like_rSAM"/>
</dbReference>
<evidence type="ECO:0000313" key="6">
    <source>
        <dbReference type="EMBL" id="RCK81129.1"/>
    </source>
</evidence>
<accession>A0A367ZTU8</accession>
<evidence type="ECO:0000256" key="2">
    <source>
        <dbReference type="ARBA" id="ARBA00022723"/>
    </source>
</evidence>
<dbReference type="PROSITE" id="PS51918">
    <property type="entry name" value="RADICAL_SAM"/>
    <property type="match status" value="1"/>
</dbReference>